<evidence type="ECO:0000256" key="3">
    <source>
        <dbReference type="ARBA" id="ARBA00023172"/>
    </source>
</evidence>
<dbReference type="PANTHER" id="PTHR30349:SF64">
    <property type="entry name" value="PROPHAGE INTEGRASE INTD-RELATED"/>
    <property type="match status" value="1"/>
</dbReference>
<name>A0A1I5XX45_9FIRM</name>
<evidence type="ECO:0000256" key="1">
    <source>
        <dbReference type="ARBA" id="ARBA00008857"/>
    </source>
</evidence>
<dbReference type="SUPFAM" id="SSF56349">
    <property type="entry name" value="DNA breaking-rejoining enzymes"/>
    <property type="match status" value="1"/>
</dbReference>
<evidence type="ECO:0000313" key="5">
    <source>
        <dbReference type="EMBL" id="SFQ36518.1"/>
    </source>
</evidence>
<gene>
    <name evidence="5" type="ORF">SAMN04487928_13823</name>
</gene>
<dbReference type="Proteomes" id="UP000182624">
    <property type="component" value="Unassembled WGS sequence"/>
</dbReference>
<dbReference type="InterPro" id="IPR013762">
    <property type="entry name" value="Integrase-like_cat_sf"/>
</dbReference>
<evidence type="ECO:0000259" key="4">
    <source>
        <dbReference type="PROSITE" id="PS51898"/>
    </source>
</evidence>
<evidence type="ECO:0000313" key="6">
    <source>
        <dbReference type="Proteomes" id="UP000182624"/>
    </source>
</evidence>
<dbReference type="GO" id="GO:0006310">
    <property type="term" value="P:DNA recombination"/>
    <property type="evidence" value="ECO:0007669"/>
    <property type="project" value="UniProtKB-KW"/>
</dbReference>
<dbReference type="InterPro" id="IPR010998">
    <property type="entry name" value="Integrase_recombinase_N"/>
</dbReference>
<organism evidence="5 6">
    <name type="scientific">Butyrivibrio proteoclasticus</name>
    <dbReference type="NCBI Taxonomy" id="43305"/>
    <lineage>
        <taxon>Bacteria</taxon>
        <taxon>Bacillati</taxon>
        <taxon>Bacillota</taxon>
        <taxon>Clostridia</taxon>
        <taxon>Lachnospirales</taxon>
        <taxon>Lachnospiraceae</taxon>
        <taxon>Butyrivibrio</taxon>
    </lineage>
</organism>
<dbReference type="EMBL" id="FOXO01000038">
    <property type="protein sequence ID" value="SFQ36518.1"/>
    <property type="molecule type" value="Genomic_DNA"/>
</dbReference>
<dbReference type="PROSITE" id="PS51898">
    <property type="entry name" value="TYR_RECOMBINASE"/>
    <property type="match status" value="1"/>
</dbReference>
<dbReference type="InterPro" id="IPR050090">
    <property type="entry name" value="Tyrosine_recombinase_XerCD"/>
</dbReference>
<comment type="similarity">
    <text evidence="1">Belongs to the 'phage' integrase family.</text>
</comment>
<dbReference type="AlphaFoldDB" id="A0A1I5XX45"/>
<dbReference type="Gene3D" id="1.10.150.130">
    <property type="match status" value="1"/>
</dbReference>
<keyword evidence="6" id="KW-1185">Reference proteome</keyword>
<dbReference type="GO" id="GO:0003677">
    <property type="term" value="F:DNA binding"/>
    <property type="evidence" value="ECO:0007669"/>
    <property type="project" value="UniProtKB-KW"/>
</dbReference>
<evidence type="ECO:0000256" key="2">
    <source>
        <dbReference type="ARBA" id="ARBA00023125"/>
    </source>
</evidence>
<feature type="domain" description="Tyr recombinase" evidence="4">
    <location>
        <begin position="232"/>
        <end position="433"/>
    </location>
</feature>
<dbReference type="OrthoDB" id="9785687at2"/>
<dbReference type="InterPro" id="IPR011010">
    <property type="entry name" value="DNA_brk_join_enz"/>
</dbReference>
<dbReference type="InterPro" id="IPR002104">
    <property type="entry name" value="Integrase_catalytic"/>
</dbReference>
<proteinExistence type="inferred from homology"/>
<keyword evidence="3" id="KW-0233">DNA recombination</keyword>
<protein>
    <submittedName>
        <fullName evidence="5">Site-specific recombinase XerD</fullName>
    </submittedName>
</protein>
<sequence>MIIKKLRTKDIILSQIIFKTFSDDEKMTLFDLIDGGTINSKDAAIYEMTLNKLKKEVIAKFVPYVRDTSKIVYYCPSKNQYKARVPKALIVGDRPAPQFASTELQMWHKLHKYLYGDLENSTLRALFVLWLAERKADADVSSKTYDRNVNTWNKYYDGNPIIDIPISKITANKMFMFYKGFTAGRAISRAELGNIKGIMNMLYDYAVVNDIISVNTAKTVSTKSLKCKIVNNKNKVYTPEEREKLFIYLQSIPQNVYTLGIMLMFCLDIRIGELKALRWTDYDEQKGQIYIHNQIVDRKDENGKWCQLELDYTKSGEDGDRWLPVSKTAKNILSQLKLLSGNSEFILTNQAGTTVKTNKFNERLKNYCEKAGIRYLSSHKIRFYAVTEQAKAGIDLPTIQHNSGHRCKSTTLHYIRNASNEAVADERWEKVFG</sequence>
<dbReference type="GO" id="GO:0015074">
    <property type="term" value="P:DNA integration"/>
    <property type="evidence" value="ECO:0007669"/>
    <property type="project" value="InterPro"/>
</dbReference>
<dbReference type="Gene3D" id="1.10.443.10">
    <property type="entry name" value="Intergrase catalytic core"/>
    <property type="match status" value="1"/>
</dbReference>
<dbReference type="PANTHER" id="PTHR30349">
    <property type="entry name" value="PHAGE INTEGRASE-RELATED"/>
    <property type="match status" value="1"/>
</dbReference>
<dbReference type="Pfam" id="PF00589">
    <property type="entry name" value="Phage_integrase"/>
    <property type="match status" value="1"/>
</dbReference>
<reference evidence="6" key="1">
    <citation type="submission" date="2016-10" db="EMBL/GenBank/DDBJ databases">
        <authorList>
            <person name="Varghese N."/>
            <person name="Submissions S."/>
        </authorList>
    </citation>
    <scope>NUCLEOTIDE SEQUENCE [LARGE SCALE GENOMIC DNA]</scope>
    <source>
        <strain evidence="6">P18</strain>
    </source>
</reference>
<keyword evidence="2" id="KW-0238">DNA-binding</keyword>
<accession>A0A1I5XX45</accession>